<accession>W2RWS6</accession>
<name>W2RWS6_CYPE1</name>
<feature type="compositionally biased region" description="Basic and acidic residues" evidence="1">
    <location>
        <begin position="235"/>
        <end position="252"/>
    </location>
</feature>
<dbReference type="HOGENOM" id="CLU_647293_0_0_1"/>
<dbReference type="OrthoDB" id="2142961at2759"/>
<organism evidence="2 3">
    <name type="scientific">Cyphellophora europaea (strain CBS 101466)</name>
    <name type="common">Phialophora europaea</name>
    <dbReference type="NCBI Taxonomy" id="1220924"/>
    <lineage>
        <taxon>Eukaryota</taxon>
        <taxon>Fungi</taxon>
        <taxon>Dikarya</taxon>
        <taxon>Ascomycota</taxon>
        <taxon>Pezizomycotina</taxon>
        <taxon>Eurotiomycetes</taxon>
        <taxon>Chaetothyriomycetidae</taxon>
        <taxon>Chaetothyriales</taxon>
        <taxon>Cyphellophoraceae</taxon>
        <taxon>Cyphellophora</taxon>
    </lineage>
</organism>
<gene>
    <name evidence="2" type="ORF">HMPREF1541_05070</name>
</gene>
<feature type="compositionally biased region" description="Pro residues" evidence="1">
    <location>
        <begin position="390"/>
        <end position="400"/>
    </location>
</feature>
<dbReference type="VEuPathDB" id="FungiDB:HMPREF1541_05070"/>
<dbReference type="InterPro" id="IPR028322">
    <property type="entry name" value="PNRC-like_rgn"/>
</dbReference>
<feature type="compositionally biased region" description="Polar residues" evidence="1">
    <location>
        <begin position="345"/>
        <end position="359"/>
    </location>
</feature>
<dbReference type="RefSeq" id="XP_008717633.1">
    <property type="nucleotide sequence ID" value="XM_008719411.1"/>
</dbReference>
<dbReference type="AlphaFoldDB" id="W2RWS6"/>
<dbReference type="GeneID" id="19972409"/>
<evidence type="ECO:0000313" key="3">
    <source>
        <dbReference type="Proteomes" id="UP000030752"/>
    </source>
</evidence>
<evidence type="ECO:0000256" key="1">
    <source>
        <dbReference type="SAM" id="MobiDB-lite"/>
    </source>
</evidence>
<dbReference type="eggNOG" id="ENOG502SC1U">
    <property type="taxonomic scope" value="Eukaryota"/>
</dbReference>
<feature type="compositionally biased region" description="Polar residues" evidence="1">
    <location>
        <begin position="66"/>
        <end position="88"/>
    </location>
</feature>
<keyword evidence="3" id="KW-1185">Reference proteome</keyword>
<dbReference type="Pfam" id="PF15365">
    <property type="entry name" value="PNRC"/>
    <property type="match status" value="1"/>
</dbReference>
<reference evidence="2 3" key="1">
    <citation type="submission" date="2013-03" db="EMBL/GenBank/DDBJ databases">
        <title>The Genome Sequence of Phialophora europaea CBS 101466.</title>
        <authorList>
            <consortium name="The Broad Institute Genomics Platform"/>
            <person name="Cuomo C."/>
            <person name="de Hoog S."/>
            <person name="Gorbushina A."/>
            <person name="Walker B."/>
            <person name="Young S.K."/>
            <person name="Zeng Q."/>
            <person name="Gargeya S."/>
            <person name="Fitzgerald M."/>
            <person name="Haas B."/>
            <person name="Abouelleil A."/>
            <person name="Allen A.W."/>
            <person name="Alvarado L."/>
            <person name="Arachchi H.M."/>
            <person name="Berlin A.M."/>
            <person name="Chapman S.B."/>
            <person name="Gainer-Dewar J."/>
            <person name="Goldberg J."/>
            <person name="Griggs A."/>
            <person name="Gujja S."/>
            <person name="Hansen M."/>
            <person name="Howarth C."/>
            <person name="Imamovic A."/>
            <person name="Ireland A."/>
            <person name="Larimer J."/>
            <person name="McCowan C."/>
            <person name="Murphy C."/>
            <person name="Pearson M."/>
            <person name="Poon T.W."/>
            <person name="Priest M."/>
            <person name="Roberts A."/>
            <person name="Saif S."/>
            <person name="Shea T."/>
            <person name="Sisk P."/>
            <person name="Sykes S."/>
            <person name="Wortman J."/>
            <person name="Nusbaum C."/>
            <person name="Birren B."/>
        </authorList>
    </citation>
    <scope>NUCLEOTIDE SEQUENCE [LARGE SCALE GENOMIC DNA]</scope>
    <source>
        <strain evidence="2 3">CBS 101466</strain>
    </source>
</reference>
<dbReference type="InParanoid" id="W2RWS6"/>
<feature type="compositionally biased region" description="Low complexity" evidence="1">
    <location>
        <begin position="329"/>
        <end position="344"/>
    </location>
</feature>
<sequence length="431" mass="46676">MSTPQQQQPIPKPPRRSGRKNKGQSTPNGTHRAVMSDNEASLSQAHVSGTEQAGGNQKGRRKSQAHNKAQTSGHVSDNPQPSKTQATPIKQAYAGPTFHQSPAASALPLPSFYSRSVPAQARMPIAEDPAESADITPSDEGTPTKRESTPLDFLFDAARQARGTPRGESPAARSGNHSIPSHSPAGRSPVPREPESVFPFELDGASAAGEDGPKITSTYRDRMASVKSTRSTSDGVRDMDEGERRAKSDALKKLLMHQSPHTSPQALDPSNPFNARPAQPRQHSGPPTPVGYPNHNSQANQYFNMNDTPNKQYTLNNMPARPPSHLRYEAASEPEPAELSSDSAMSPSRISTSRRQANHTLPIHQHQVYHQQNRPPPGLGHQQAPMYNPYGPPPSAPTQPSPRQGHRSKPSAQQLEDDLRRVLNLNVASNG</sequence>
<feature type="compositionally biased region" description="Polar residues" evidence="1">
    <location>
        <begin position="38"/>
        <end position="55"/>
    </location>
</feature>
<feature type="compositionally biased region" description="Basic residues" evidence="1">
    <location>
        <begin position="13"/>
        <end position="22"/>
    </location>
</feature>
<proteinExistence type="predicted"/>
<feature type="compositionally biased region" description="Polar residues" evidence="1">
    <location>
        <begin position="294"/>
        <end position="317"/>
    </location>
</feature>
<feature type="region of interest" description="Disordered" evidence="1">
    <location>
        <begin position="1"/>
        <end position="431"/>
    </location>
</feature>
<dbReference type="GO" id="GO:0016071">
    <property type="term" value="P:mRNA metabolic process"/>
    <property type="evidence" value="ECO:0007669"/>
    <property type="project" value="UniProtKB-ARBA"/>
</dbReference>
<dbReference type="EMBL" id="KB822720">
    <property type="protein sequence ID" value="ETN40790.1"/>
    <property type="molecule type" value="Genomic_DNA"/>
</dbReference>
<dbReference type="Proteomes" id="UP000030752">
    <property type="component" value="Unassembled WGS sequence"/>
</dbReference>
<evidence type="ECO:0000313" key="2">
    <source>
        <dbReference type="EMBL" id="ETN40790.1"/>
    </source>
</evidence>
<protein>
    <submittedName>
        <fullName evidence="2">Uncharacterized protein</fullName>
    </submittedName>
</protein>